<feature type="compositionally biased region" description="Basic and acidic residues" evidence="6">
    <location>
        <begin position="653"/>
        <end position="673"/>
    </location>
</feature>
<feature type="compositionally biased region" description="Basic and acidic residues" evidence="6">
    <location>
        <begin position="699"/>
        <end position="708"/>
    </location>
</feature>
<organism evidence="8 9">
    <name type="scientific">Smittium simulii</name>
    <dbReference type="NCBI Taxonomy" id="133385"/>
    <lineage>
        <taxon>Eukaryota</taxon>
        <taxon>Fungi</taxon>
        <taxon>Fungi incertae sedis</taxon>
        <taxon>Zoopagomycota</taxon>
        <taxon>Kickxellomycotina</taxon>
        <taxon>Harpellomycetes</taxon>
        <taxon>Harpellales</taxon>
        <taxon>Legeriomycetaceae</taxon>
        <taxon>Smittium</taxon>
    </lineage>
</organism>
<feature type="domain" description="RRM" evidence="7">
    <location>
        <begin position="218"/>
        <end position="296"/>
    </location>
</feature>
<keyword evidence="2" id="KW-0677">Repeat</keyword>
<dbReference type="Gene3D" id="3.30.70.330">
    <property type="match status" value="4"/>
</dbReference>
<feature type="compositionally biased region" description="Basic and acidic residues" evidence="6">
    <location>
        <begin position="680"/>
        <end position="691"/>
    </location>
</feature>
<dbReference type="InterPro" id="IPR034808">
    <property type="entry name" value="Nop4p_RRM3"/>
</dbReference>
<dbReference type="STRING" id="133385.A0A2T9YP09"/>
<protein>
    <recommendedName>
        <fullName evidence="7">RRM domain-containing protein</fullName>
    </recommendedName>
</protein>
<dbReference type="EMBL" id="MBFR01000102">
    <property type="protein sequence ID" value="PVU94080.1"/>
    <property type="molecule type" value="Genomic_DNA"/>
</dbReference>
<feature type="compositionally biased region" description="Low complexity" evidence="6">
    <location>
        <begin position="68"/>
        <end position="89"/>
    </location>
</feature>
<accession>A0A2T9YP09</accession>
<evidence type="ECO:0000313" key="8">
    <source>
        <dbReference type="EMBL" id="PVU94080.1"/>
    </source>
</evidence>
<gene>
    <name evidence="8" type="ORF">BB561_002820</name>
</gene>
<dbReference type="InterPro" id="IPR035979">
    <property type="entry name" value="RBD_domain_sf"/>
</dbReference>
<feature type="region of interest" description="Disordered" evidence="6">
    <location>
        <begin position="561"/>
        <end position="583"/>
    </location>
</feature>
<evidence type="ECO:0000259" key="7">
    <source>
        <dbReference type="PROSITE" id="PS50102"/>
    </source>
</evidence>
<dbReference type="PANTHER" id="PTHR48039:SF5">
    <property type="entry name" value="RNA-BINDING PROTEIN 28"/>
    <property type="match status" value="1"/>
</dbReference>
<keyword evidence="4" id="KW-0539">Nucleus</keyword>
<dbReference type="CDD" id="cd12676">
    <property type="entry name" value="RRM3_Nop4p"/>
    <property type="match status" value="1"/>
</dbReference>
<dbReference type="SMART" id="SM00360">
    <property type="entry name" value="RRM"/>
    <property type="match status" value="4"/>
</dbReference>
<dbReference type="InterPro" id="IPR003954">
    <property type="entry name" value="RRM_euk-type"/>
</dbReference>
<feature type="domain" description="RRM" evidence="7">
    <location>
        <begin position="329"/>
        <end position="407"/>
    </location>
</feature>
<comment type="caution">
    <text evidence="8">The sequence shown here is derived from an EMBL/GenBank/DDBJ whole genome shotgun (WGS) entry which is preliminary data.</text>
</comment>
<feature type="region of interest" description="Disordered" evidence="6">
    <location>
        <begin position="647"/>
        <end position="748"/>
    </location>
</feature>
<evidence type="ECO:0000256" key="1">
    <source>
        <dbReference type="ARBA" id="ARBA00004123"/>
    </source>
</evidence>
<feature type="compositionally biased region" description="Polar residues" evidence="6">
    <location>
        <begin position="739"/>
        <end position="748"/>
    </location>
</feature>
<dbReference type="PANTHER" id="PTHR48039">
    <property type="entry name" value="RNA-BINDING MOTIF PROTEIN 14B"/>
    <property type="match status" value="1"/>
</dbReference>
<sequence>MSSEDTSLPSRTIGISTLFVRNIPLAAKNDQLEEFFSQIGPVRSCFIVTKKPQDTESENTTEESNDPQNTETESTQNTTTENNNSENQSRGFGFVQFAVPKDAQTALEELPSKLFLEKAKLKMEFAIKKGVSSDNVPGPPIRKVKLKHKFRKTGTINNIFLEKSNSESTDKTNEFSTAIIEYANIEDVKRSIKKLNHHIFKGVAITAELMPRKLDQSSRLVVRNLSFKLREKDLFDIFSKFGLVEQVILPRKFVGGPLRGFAFITMNNRDDAEKALNGINGTLQIDRTVAIDWAIPKDEYSANINKDEENDDKNGEIFTEKELSKDRETTFFVKNVSFETQEDDLYSLFSKFGKVKYCRIVLDRDSKRSKGTAFVCFWDKEIFDECYSSNLEAQKSMENISYSLDNQAKDSSENRLASNSVLVMETPKTLPIVAMFTIDGRFLQLNPAISREDAQVLTVKNNRMRKQLDKRNTYLLREGVVFPNTKAAERFSTEDLDTHQKYYGSRKNIPKSIKGPELRKAVMDSIKLFKEKVKSKEIEHLSKDELSEGWDRRPKLSQVKLLGTAPKIDKESKGSKESKNTKSSGMGFVEFKDHAHSLACLRVLNLSDPNKIFMNQNTAAASSKRMMFVEFAIENTLTLRKRSDKIENHKKRRESDVLEKEDKSSYTDTDRPAFKKSKFGHNDKIVARNSERSNNYSAHRADTREFEQRSQQNDKPAPREIKNKKSKSNTSKKPYIKKQGNQEQFNSTKLALKNILKTKTSN</sequence>
<evidence type="ECO:0000256" key="6">
    <source>
        <dbReference type="SAM" id="MobiDB-lite"/>
    </source>
</evidence>
<evidence type="ECO:0000256" key="3">
    <source>
        <dbReference type="ARBA" id="ARBA00022884"/>
    </source>
</evidence>
<keyword evidence="3 5" id="KW-0694">RNA-binding</keyword>
<dbReference type="InterPro" id="IPR012677">
    <property type="entry name" value="Nucleotide-bd_a/b_plait_sf"/>
</dbReference>
<feature type="compositionally biased region" description="Basic and acidic residues" evidence="6">
    <location>
        <begin position="567"/>
        <end position="580"/>
    </location>
</feature>
<dbReference type="SUPFAM" id="SSF54928">
    <property type="entry name" value="RNA-binding domain, RBD"/>
    <property type="match status" value="2"/>
</dbReference>
<dbReference type="CDD" id="cd00590">
    <property type="entry name" value="RRM_SF"/>
    <property type="match status" value="1"/>
</dbReference>
<dbReference type="PROSITE" id="PS50102">
    <property type="entry name" value="RRM"/>
    <property type="match status" value="3"/>
</dbReference>
<dbReference type="InterPro" id="IPR000504">
    <property type="entry name" value="RRM_dom"/>
</dbReference>
<feature type="domain" description="RRM" evidence="7">
    <location>
        <begin position="16"/>
        <end position="128"/>
    </location>
</feature>
<name>A0A2T9YP09_9FUNG</name>
<evidence type="ECO:0000256" key="5">
    <source>
        <dbReference type="PROSITE-ProRule" id="PRU00176"/>
    </source>
</evidence>
<evidence type="ECO:0000256" key="2">
    <source>
        <dbReference type="ARBA" id="ARBA00022737"/>
    </source>
</evidence>
<dbReference type="GO" id="GO:0005634">
    <property type="term" value="C:nucleus"/>
    <property type="evidence" value="ECO:0007669"/>
    <property type="project" value="UniProtKB-SubCell"/>
</dbReference>
<dbReference type="InterPro" id="IPR051945">
    <property type="entry name" value="RRM_MRD1_RNA_proc_ribogen"/>
</dbReference>
<dbReference type="GO" id="GO:0003729">
    <property type="term" value="F:mRNA binding"/>
    <property type="evidence" value="ECO:0007669"/>
    <property type="project" value="TreeGrafter"/>
</dbReference>
<feature type="region of interest" description="Disordered" evidence="6">
    <location>
        <begin position="50"/>
        <end position="89"/>
    </location>
</feature>
<dbReference type="AlphaFoldDB" id="A0A2T9YP09"/>
<evidence type="ECO:0000313" key="9">
    <source>
        <dbReference type="Proteomes" id="UP000245383"/>
    </source>
</evidence>
<dbReference type="SMART" id="SM00361">
    <property type="entry name" value="RRM_1"/>
    <property type="match status" value="1"/>
</dbReference>
<comment type="subcellular location">
    <subcellularLocation>
        <location evidence="1">Nucleus</location>
    </subcellularLocation>
</comment>
<proteinExistence type="predicted"/>
<feature type="compositionally biased region" description="Acidic residues" evidence="6">
    <location>
        <begin position="55"/>
        <end position="65"/>
    </location>
</feature>
<keyword evidence="9" id="KW-1185">Reference proteome</keyword>
<dbReference type="Pfam" id="PF00076">
    <property type="entry name" value="RRM_1"/>
    <property type="match status" value="4"/>
</dbReference>
<evidence type="ECO:0000256" key="4">
    <source>
        <dbReference type="ARBA" id="ARBA00023242"/>
    </source>
</evidence>
<dbReference type="Proteomes" id="UP000245383">
    <property type="component" value="Unassembled WGS sequence"/>
</dbReference>
<dbReference type="OrthoDB" id="267048at2759"/>
<reference evidence="8 9" key="1">
    <citation type="journal article" date="2018" name="MBio">
        <title>Comparative Genomics Reveals the Core Gene Toolbox for the Fungus-Insect Symbiosis.</title>
        <authorList>
            <person name="Wang Y."/>
            <person name="Stata M."/>
            <person name="Wang W."/>
            <person name="Stajich J.E."/>
            <person name="White M.M."/>
            <person name="Moncalvo J.M."/>
        </authorList>
    </citation>
    <scope>NUCLEOTIDE SEQUENCE [LARGE SCALE GENOMIC DNA]</scope>
    <source>
        <strain evidence="8 9">SWE-8-4</strain>
    </source>
</reference>